<dbReference type="EMBL" id="DAKRPA010000127">
    <property type="protein sequence ID" value="DAZ97728.1"/>
    <property type="molecule type" value="Genomic_DNA"/>
</dbReference>
<accession>A0AAV2YV63</accession>
<dbReference type="PANTHER" id="PTHR43083:SF6">
    <property type="entry name" value="MANNAN POLYMERASE COMPLEXES SUBUNIT MNN9"/>
    <property type="match status" value="1"/>
</dbReference>
<dbReference type="Gene3D" id="3.90.550.10">
    <property type="entry name" value="Spore Coat Polysaccharide Biosynthesis Protein SpsA, Chain A"/>
    <property type="match status" value="2"/>
</dbReference>
<name>A0AAV2YV63_9STRA</name>
<evidence type="ECO:0000256" key="1">
    <source>
        <dbReference type="ARBA" id="ARBA00037964"/>
    </source>
</evidence>
<organism evidence="2 3">
    <name type="scientific">Lagenidium giganteum</name>
    <dbReference type="NCBI Taxonomy" id="4803"/>
    <lineage>
        <taxon>Eukaryota</taxon>
        <taxon>Sar</taxon>
        <taxon>Stramenopiles</taxon>
        <taxon>Oomycota</taxon>
        <taxon>Peronosporomycetes</taxon>
        <taxon>Pythiales</taxon>
        <taxon>Pythiaceae</taxon>
    </lineage>
</organism>
<dbReference type="Proteomes" id="UP001146120">
    <property type="component" value="Unassembled WGS sequence"/>
</dbReference>
<dbReference type="PANTHER" id="PTHR43083">
    <property type="entry name" value="MANNAN POLYMERASE II"/>
    <property type="match status" value="1"/>
</dbReference>
<evidence type="ECO:0000313" key="3">
    <source>
        <dbReference type="Proteomes" id="UP001146120"/>
    </source>
</evidence>
<comment type="similarity">
    <text evidence="1">Belongs to the ANP1/MMN9/VAN1 family.</text>
</comment>
<proteinExistence type="inferred from homology"/>
<protein>
    <submittedName>
        <fullName evidence="2">Uncharacterized protein</fullName>
    </submittedName>
</protein>
<keyword evidence="3" id="KW-1185">Reference proteome</keyword>
<dbReference type="AlphaFoldDB" id="A0AAV2YV63"/>
<dbReference type="InterPro" id="IPR029044">
    <property type="entry name" value="Nucleotide-diphossugar_trans"/>
</dbReference>
<dbReference type="InterPro" id="IPR052086">
    <property type="entry name" value="Mannan_Polymerase_Subunit"/>
</dbReference>
<reference evidence="2" key="2">
    <citation type="journal article" date="2023" name="Microbiol Resour">
        <title>Decontamination and Annotation of the Draft Genome Sequence of the Oomycete Lagenidium giganteum ARSEF 373.</title>
        <authorList>
            <person name="Morgan W.R."/>
            <person name="Tartar A."/>
        </authorList>
    </citation>
    <scope>NUCLEOTIDE SEQUENCE</scope>
    <source>
        <strain evidence="2">ARSEF 373</strain>
    </source>
</reference>
<reference evidence="2" key="1">
    <citation type="submission" date="2022-11" db="EMBL/GenBank/DDBJ databases">
        <authorList>
            <person name="Morgan W.R."/>
            <person name="Tartar A."/>
        </authorList>
    </citation>
    <scope>NUCLEOTIDE SEQUENCE</scope>
    <source>
        <strain evidence="2">ARSEF 373</strain>
    </source>
</reference>
<gene>
    <name evidence="2" type="ORF">N0F65_009627</name>
</gene>
<comment type="caution">
    <text evidence="2">The sequence shown here is derived from an EMBL/GenBank/DDBJ whole genome shotgun (WGS) entry which is preliminary data.</text>
</comment>
<evidence type="ECO:0000313" key="2">
    <source>
        <dbReference type="EMBL" id="DAZ97728.1"/>
    </source>
</evidence>
<dbReference type="Pfam" id="PF03452">
    <property type="entry name" value="Anp1"/>
    <property type="match status" value="2"/>
</dbReference>
<sequence>MDHKYKRSMASSSWRASSRNRRALLVLGAVIMLVVIRLVGGRFFRHKDDDRYRNTISVLHPRTPDLPELHHDRGYKLEDAVAADVATSTASFEMYGKTERGLRNQWSNRKVLAVAENKANDSVLIVLSMNDAQSWGPGRTAEDFFTLIGNFTYPKPKTSVTVLTSSLDEHAKLAAIMERKIHEYAQFTLIFRNDFNLGSLTRANRHDDWAQRSRRRMLARYRNYALLSSLEAWHQHVVWIDADIKVIPAHLVAKMVAAGRDVLEPLCLHEDGSDYDKNAWVGIRKSPGPEDDKETFVPEPLNVTHIGPFHGGPDEFVAMDSVGGTMLYVRAEVHRQGVLFPHHYVIGSEWNSEGYDAIETEGLCYLGHFLGYRCWAMPNEAMHMRAQRTTTNQRWLAILAVICISTVLVNFSTLGRDVGSSQVSHAQAAESVPSISVLHPRTPSLPALHRSHRDELQRDVAGDVDTFKTTFEQYGKHERGLRTRWSNRQVLGVADNLLGDSVLIVVSMNDAHSWGTNRSAEHFFALIGEFTHPKPKTSVTVLTSSQEEHAKLAAIMQRKSHEYAQMTLIFRNDFNLGDLTRENRHDDSAQRSRRRMLARYRNYALQSSLEAWHQHVVWIDADVHVIPPGLVSKMVVAGRDVLEPLCLHDEGYDYDLNAWVGQRKVPGPDDDKLKFVPEPLNVKHIGDFKGGADDFVGLDSVGGTMLYVRAEVHRQGVLFPHHYVIGSEWGAEGYDGIETEGLCYSAHFLGFKCWAMPNDIVWHSL</sequence>